<protein>
    <submittedName>
        <fullName evidence="2">Uncharacterized protein</fullName>
    </submittedName>
</protein>
<keyword evidence="1" id="KW-0472">Membrane</keyword>
<dbReference type="Proteomes" id="UP000290289">
    <property type="component" value="Chromosome 7"/>
</dbReference>
<comment type="caution">
    <text evidence="2">The sequence shown here is derived from an EMBL/GenBank/DDBJ whole genome shotgun (WGS) entry which is preliminary data.</text>
</comment>
<feature type="transmembrane region" description="Helical" evidence="1">
    <location>
        <begin position="12"/>
        <end position="34"/>
    </location>
</feature>
<evidence type="ECO:0000256" key="1">
    <source>
        <dbReference type="SAM" id="Phobius"/>
    </source>
</evidence>
<dbReference type="EMBL" id="RDQH01000333">
    <property type="protein sequence ID" value="RXH92949.1"/>
    <property type="molecule type" value="Genomic_DNA"/>
</dbReference>
<proteinExistence type="predicted"/>
<keyword evidence="1" id="KW-0812">Transmembrane</keyword>
<keyword evidence="3" id="KW-1185">Reference proteome</keyword>
<reference evidence="2 3" key="1">
    <citation type="submission" date="2018-10" db="EMBL/GenBank/DDBJ databases">
        <title>A high-quality apple genome assembly.</title>
        <authorList>
            <person name="Hu J."/>
        </authorList>
    </citation>
    <scope>NUCLEOTIDE SEQUENCE [LARGE SCALE GENOMIC DNA]</scope>
    <source>
        <strain evidence="3">cv. HFTH1</strain>
        <tissue evidence="2">Young leaf</tissue>
    </source>
</reference>
<evidence type="ECO:0000313" key="3">
    <source>
        <dbReference type="Proteomes" id="UP000290289"/>
    </source>
</evidence>
<gene>
    <name evidence="2" type="ORF">DVH24_011973</name>
</gene>
<evidence type="ECO:0000313" key="2">
    <source>
        <dbReference type="EMBL" id="RXH92949.1"/>
    </source>
</evidence>
<organism evidence="2 3">
    <name type="scientific">Malus domestica</name>
    <name type="common">Apple</name>
    <name type="synonym">Pyrus malus</name>
    <dbReference type="NCBI Taxonomy" id="3750"/>
    <lineage>
        <taxon>Eukaryota</taxon>
        <taxon>Viridiplantae</taxon>
        <taxon>Streptophyta</taxon>
        <taxon>Embryophyta</taxon>
        <taxon>Tracheophyta</taxon>
        <taxon>Spermatophyta</taxon>
        <taxon>Magnoliopsida</taxon>
        <taxon>eudicotyledons</taxon>
        <taxon>Gunneridae</taxon>
        <taxon>Pentapetalae</taxon>
        <taxon>rosids</taxon>
        <taxon>fabids</taxon>
        <taxon>Rosales</taxon>
        <taxon>Rosaceae</taxon>
        <taxon>Amygdaloideae</taxon>
        <taxon>Maleae</taxon>
        <taxon>Malus</taxon>
    </lineage>
</organism>
<keyword evidence="1" id="KW-1133">Transmembrane helix</keyword>
<accession>A0A498JAV7</accession>
<name>A0A498JAV7_MALDO</name>
<sequence>MLNSIKVLQTSLQFHILGQSLGIVLLLTPVLNLFRSLTHFVNSAYMVTNLVFHARTKHIELDYYFVREHVNTLYSILGQPADLLTQSLSKSWILLLRFKLVSFWPSSLQGDVREGVLSKSTVSPKD</sequence>
<dbReference type="AlphaFoldDB" id="A0A498JAV7"/>